<name>A0A8X6P3V7_NEPPI</name>
<evidence type="ECO:0000313" key="2">
    <source>
        <dbReference type="Proteomes" id="UP000887013"/>
    </source>
</evidence>
<dbReference type="EMBL" id="BMAW01064936">
    <property type="protein sequence ID" value="GFT47866.1"/>
    <property type="molecule type" value="Genomic_DNA"/>
</dbReference>
<organism evidence="1 2">
    <name type="scientific">Nephila pilipes</name>
    <name type="common">Giant wood spider</name>
    <name type="synonym">Nephila maculata</name>
    <dbReference type="NCBI Taxonomy" id="299642"/>
    <lineage>
        <taxon>Eukaryota</taxon>
        <taxon>Metazoa</taxon>
        <taxon>Ecdysozoa</taxon>
        <taxon>Arthropoda</taxon>
        <taxon>Chelicerata</taxon>
        <taxon>Arachnida</taxon>
        <taxon>Araneae</taxon>
        <taxon>Araneomorphae</taxon>
        <taxon>Entelegynae</taxon>
        <taxon>Araneoidea</taxon>
        <taxon>Nephilidae</taxon>
        <taxon>Nephila</taxon>
    </lineage>
</organism>
<dbReference type="Proteomes" id="UP000887013">
    <property type="component" value="Unassembled WGS sequence"/>
</dbReference>
<comment type="caution">
    <text evidence="1">The sequence shown here is derived from an EMBL/GenBank/DDBJ whole genome shotgun (WGS) entry which is preliminary data.</text>
</comment>
<accession>A0A8X6P3V7</accession>
<reference evidence="1" key="1">
    <citation type="submission" date="2020-08" db="EMBL/GenBank/DDBJ databases">
        <title>Multicomponent nature underlies the extraordinary mechanical properties of spider dragline silk.</title>
        <authorList>
            <person name="Kono N."/>
            <person name="Nakamura H."/>
            <person name="Mori M."/>
            <person name="Yoshida Y."/>
            <person name="Ohtoshi R."/>
            <person name="Malay A.D."/>
            <person name="Moran D.A.P."/>
            <person name="Tomita M."/>
            <person name="Numata K."/>
            <person name="Arakawa K."/>
        </authorList>
    </citation>
    <scope>NUCLEOTIDE SEQUENCE</scope>
</reference>
<evidence type="ECO:0000313" key="1">
    <source>
        <dbReference type="EMBL" id="GFT47866.1"/>
    </source>
</evidence>
<dbReference type="AlphaFoldDB" id="A0A8X6P3V7"/>
<sequence>MALSEPNWRWGGSQHFHFWMGESGKSPHLGKTAEQLTSFAKITLRYRQHKAAPQFNPKVGLPHLARSA</sequence>
<proteinExistence type="predicted"/>
<protein>
    <submittedName>
        <fullName evidence="1">Uncharacterized protein</fullName>
    </submittedName>
</protein>
<keyword evidence="2" id="KW-1185">Reference proteome</keyword>
<gene>
    <name evidence="1" type="ORF">NPIL_537081</name>
</gene>